<name>A0A0M9VNR1_9BASI</name>
<keyword evidence="4" id="KW-1185">Reference proteome</keyword>
<gene>
    <name evidence="3" type="ORF">Malapachy_2029</name>
</gene>
<evidence type="ECO:0000313" key="4">
    <source>
        <dbReference type="Proteomes" id="UP000037751"/>
    </source>
</evidence>
<dbReference type="STRING" id="77020.A0A0M9VNR1"/>
<sequence>MQPKRSDMNLDTQPMPEELYGKPESAWTKSPSKQEGTAEADERVSTRPPPVQHEQEGAAVASPPSVPATVLPSLPVKAETAGPEDTSVHQETVKQDVLANIPVLPAQPVVAMIELDSMTSMEVEAKLPTSDGPVTEHTEAAPEPRSTAKAESVPIAAPEDSDVIDASMMTDMSIATAAESEVDPDMTAEVDVEADEKQAAIQSMATQLVARFPLTPMDMHTLTSASQCVAASVSTPVCLTTTKSRSEDDKASVPLDTMQAYLQTRLKDDADARAAKMAALRDEYREKNRAWLKNCAKLDRIYERRELQRRASQGLGDDTSPMTSSASALSVTPMPTSRSFRRGGFGSSGFGDAVRSEAEFQEILASLENAEMQDPAARAARTAAAVPDMELQGRPVYDDDQGYVADPVSFYFTDFDPDVWSEEEKAIFTKRYLQYPKQFGRIAEKLPHKSVQQCVAFYYLHKHEEGYKAMLTARHRERRKKGGKTRSKKARGNALMADIEATSTTVTAKATSTTTPPIPSPPTAPLDSAAMTEEEEKPTTPNARRPKPAASTKPPQSSQVATPTPTALPESKTDNILSASIMSTEALRTMATSDPALERDLAAAEALEALASLAMPMRTETKKRKPKARDGEEPKSRSRGPHWSMTERADFLRLLAIYGKDWHALSASFPAKTPAQTRNFFARHASENSHFQEAAALAQANANRPWADKVEAAHAFVRAWYDTLPPGANKDSITNWPCPGTQTPPPPPPNPVPPTPAVPIPTPMPATVTTSETIRRPTAPPHDDDEETDDEERSTGPSPSDSAPWTATRPSAYPPTYVPRAPPPMPMYYHRDAPSPYAPAVPPMGIYGYALPKYGAPASRPPPPGPMHGASPGGPGDGRYTPEMYRTSTSPMPRAPIRPTPNMGYFPPRPDRWH</sequence>
<accession>A0A0M9VNR1</accession>
<evidence type="ECO:0000313" key="3">
    <source>
        <dbReference type="EMBL" id="KOS13623.1"/>
    </source>
</evidence>
<dbReference type="OrthoDB" id="10258692at2759"/>
<feature type="compositionally biased region" description="Pro residues" evidence="1">
    <location>
        <begin position="742"/>
        <end position="764"/>
    </location>
</feature>
<dbReference type="Gene3D" id="1.10.10.60">
    <property type="entry name" value="Homeodomain-like"/>
    <property type="match status" value="2"/>
</dbReference>
<feature type="compositionally biased region" description="Basic residues" evidence="1">
    <location>
        <begin position="473"/>
        <end position="491"/>
    </location>
</feature>
<dbReference type="Proteomes" id="UP000037751">
    <property type="component" value="Unassembled WGS sequence"/>
</dbReference>
<comment type="caution">
    <text evidence="3">The sequence shown here is derived from an EMBL/GenBank/DDBJ whole genome shotgun (WGS) entry which is preliminary data.</text>
</comment>
<dbReference type="GO" id="GO:0034967">
    <property type="term" value="C:Set3 complex"/>
    <property type="evidence" value="ECO:0007669"/>
    <property type="project" value="TreeGrafter"/>
</dbReference>
<feature type="compositionally biased region" description="Pro residues" evidence="1">
    <location>
        <begin position="812"/>
        <end position="826"/>
    </location>
</feature>
<feature type="compositionally biased region" description="Polar residues" evidence="1">
    <location>
        <begin position="553"/>
        <end position="565"/>
    </location>
</feature>
<dbReference type="PANTHER" id="PTHR13992:SF39">
    <property type="entry name" value="SMRTER, ISOFORM G"/>
    <property type="match status" value="1"/>
</dbReference>
<evidence type="ECO:0000259" key="2">
    <source>
        <dbReference type="PROSITE" id="PS51293"/>
    </source>
</evidence>
<feature type="compositionally biased region" description="Polar residues" evidence="1">
    <location>
        <begin position="320"/>
        <end position="336"/>
    </location>
</feature>
<evidence type="ECO:0000256" key="1">
    <source>
        <dbReference type="SAM" id="MobiDB-lite"/>
    </source>
</evidence>
<feature type="domain" description="SANT" evidence="2">
    <location>
        <begin position="418"/>
        <end position="466"/>
    </location>
</feature>
<reference evidence="3 4" key="1">
    <citation type="submission" date="2015-07" db="EMBL/GenBank/DDBJ databases">
        <title>Draft Genome Sequence of Malassezia furfur CBS1878 and Malassezia pachydermatis CBS1879.</title>
        <authorList>
            <person name="Triana S."/>
            <person name="Ohm R."/>
            <person name="Gonzalez A."/>
            <person name="DeCock H."/>
            <person name="Restrepo S."/>
            <person name="Celis A."/>
        </authorList>
    </citation>
    <scope>NUCLEOTIDE SEQUENCE [LARGE SCALE GENOMIC DNA]</scope>
    <source>
        <strain evidence="3 4">CBS 1879</strain>
    </source>
</reference>
<feature type="compositionally biased region" description="Polar residues" evidence="1">
    <location>
        <begin position="795"/>
        <end position="809"/>
    </location>
</feature>
<dbReference type="RefSeq" id="XP_017991255.1">
    <property type="nucleotide sequence ID" value="XM_018136524.1"/>
</dbReference>
<dbReference type="InterPro" id="IPR001005">
    <property type="entry name" value="SANT/Myb"/>
</dbReference>
<dbReference type="PANTHER" id="PTHR13992">
    <property type="entry name" value="NUCLEAR RECEPTOR CO-REPRESSOR RELATED NCOR"/>
    <property type="match status" value="1"/>
</dbReference>
<dbReference type="AlphaFoldDB" id="A0A0M9VNR1"/>
<dbReference type="PROSITE" id="PS51293">
    <property type="entry name" value="SANT"/>
    <property type="match status" value="1"/>
</dbReference>
<feature type="compositionally biased region" description="Low complexity" evidence="1">
    <location>
        <begin position="58"/>
        <end position="76"/>
    </location>
</feature>
<dbReference type="SMART" id="SM00717">
    <property type="entry name" value="SANT"/>
    <property type="match status" value="2"/>
</dbReference>
<feature type="compositionally biased region" description="Acidic residues" evidence="1">
    <location>
        <begin position="783"/>
        <end position="792"/>
    </location>
</feature>
<proteinExistence type="predicted"/>
<dbReference type="GO" id="GO:0006357">
    <property type="term" value="P:regulation of transcription by RNA polymerase II"/>
    <property type="evidence" value="ECO:0007669"/>
    <property type="project" value="TreeGrafter"/>
</dbReference>
<dbReference type="InterPro" id="IPR017884">
    <property type="entry name" value="SANT_dom"/>
</dbReference>
<protein>
    <submittedName>
        <fullName evidence="3">Putative set3 histone deacetylase complex component snt1p</fullName>
    </submittedName>
</protein>
<feature type="region of interest" description="Disordered" evidence="1">
    <location>
        <begin position="1"/>
        <end position="86"/>
    </location>
</feature>
<feature type="region of interest" description="Disordered" evidence="1">
    <location>
        <begin position="731"/>
        <end position="828"/>
    </location>
</feature>
<dbReference type="GeneID" id="28728399"/>
<feature type="compositionally biased region" description="Low complexity" evidence="1">
    <location>
        <begin position="501"/>
        <end position="515"/>
    </location>
</feature>
<feature type="region of interest" description="Disordered" evidence="1">
    <location>
        <begin position="471"/>
        <end position="576"/>
    </location>
</feature>
<feature type="region of interest" description="Disordered" evidence="1">
    <location>
        <begin position="848"/>
        <end position="914"/>
    </location>
</feature>
<dbReference type="EMBL" id="LGAV01000005">
    <property type="protein sequence ID" value="KOS13623.1"/>
    <property type="molecule type" value="Genomic_DNA"/>
</dbReference>
<dbReference type="Pfam" id="PF00249">
    <property type="entry name" value="Myb_DNA-binding"/>
    <property type="match status" value="1"/>
</dbReference>
<feature type="region of interest" description="Disordered" evidence="1">
    <location>
        <begin position="128"/>
        <end position="154"/>
    </location>
</feature>
<feature type="region of interest" description="Disordered" evidence="1">
    <location>
        <begin position="310"/>
        <end position="338"/>
    </location>
</feature>
<feature type="region of interest" description="Disordered" evidence="1">
    <location>
        <begin position="613"/>
        <end position="644"/>
    </location>
</feature>
<feature type="compositionally biased region" description="Basic and acidic residues" evidence="1">
    <location>
        <begin position="134"/>
        <end position="148"/>
    </location>
</feature>
<dbReference type="SUPFAM" id="SSF46689">
    <property type="entry name" value="Homeodomain-like"/>
    <property type="match status" value="2"/>
</dbReference>
<dbReference type="InterPro" id="IPR051571">
    <property type="entry name" value="N-CoR_corepressor"/>
</dbReference>
<dbReference type="VEuPathDB" id="FungiDB:Malapachy_2029"/>
<dbReference type="InterPro" id="IPR009057">
    <property type="entry name" value="Homeodomain-like_sf"/>
</dbReference>
<dbReference type="CDD" id="cd00167">
    <property type="entry name" value="SANT"/>
    <property type="match status" value="1"/>
</dbReference>
<organism evidence="3 4">
    <name type="scientific">Malassezia pachydermatis</name>
    <dbReference type="NCBI Taxonomy" id="77020"/>
    <lineage>
        <taxon>Eukaryota</taxon>
        <taxon>Fungi</taxon>
        <taxon>Dikarya</taxon>
        <taxon>Basidiomycota</taxon>
        <taxon>Ustilaginomycotina</taxon>
        <taxon>Malasseziomycetes</taxon>
        <taxon>Malasseziales</taxon>
        <taxon>Malasseziaceae</taxon>
        <taxon>Malassezia</taxon>
    </lineage>
</organism>